<dbReference type="Proteomes" id="UP000094570">
    <property type="component" value="Unassembled WGS sequence"/>
</dbReference>
<comment type="caution">
    <text evidence="3">The sequence shown here is derived from an EMBL/GenBank/DDBJ whole genome shotgun (WGS) entry which is preliminary data.</text>
</comment>
<keyword evidence="1" id="KW-0472">Membrane</keyword>
<keyword evidence="3" id="KW-0946">Virion</keyword>
<keyword evidence="1" id="KW-0812">Transmembrane</keyword>
<dbReference type="InterPro" id="IPR014867">
    <property type="entry name" value="Spore_coat_CotH_CotH2/3/7"/>
</dbReference>
<reference evidence="4" key="1">
    <citation type="submission" date="2016-04" db="EMBL/GenBank/DDBJ databases">
        <title>The genome sequence project of a novel Fervidobacterium isolate from a hot spring in Thailand.</title>
        <authorList>
            <person name="Gonzalez J.M."/>
            <person name="Cuecas A."/>
            <person name="Kanoksilapatham W."/>
        </authorList>
    </citation>
    <scope>NUCLEOTIDE SEQUENCE [LARGE SCALE GENOMIC DNA]</scope>
    <source>
        <strain evidence="4">FC2004</strain>
    </source>
</reference>
<dbReference type="Pfam" id="PF13290">
    <property type="entry name" value="CHB_HEX_C_1"/>
    <property type="match status" value="1"/>
</dbReference>
<accession>A0A1E3G320</accession>
<feature type="domain" description="GH29D-like beta-sandwich" evidence="2">
    <location>
        <begin position="32"/>
        <end position="87"/>
    </location>
</feature>
<evidence type="ECO:0000313" key="4">
    <source>
        <dbReference type="Proteomes" id="UP000094570"/>
    </source>
</evidence>
<keyword evidence="4" id="KW-1185">Reference proteome</keyword>
<evidence type="ECO:0000259" key="2">
    <source>
        <dbReference type="Pfam" id="PF13290"/>
    </source>
</evidence>
<dbReference type="Pfam" id="PF08757">
    <property type="entry name" value="CotH"/>
    <property type="match status" value="1"/>
</dbReference>
<evidence type="ECO:0000313" key="3">
    <source>
        <dbReference type="EMBL" id="ODN30562.1"/>
    </source>
</evidence>
<organism evidence="3 4">
    <name type="scientific">Fervidobacterium thailandense</name>
    <dbReference type="NCBI Taxonomy" id="1008305"/>
    <lineage>
        <taxon>Bacteria</taxon>
        <taxon>Thermotogati</taxon>
        <taxon>Thermotogota</taxon>
        <taxon>Thermotogae</taxon>
        <taxon>Thermotogales</taxon>
        <taxon>Fervidobacteriaceae</taxon>
        <taxon>Fervidobacterium</taxon>
    </lineage>
</organism>
<gene>
    <name evidence="3" type="ORF">A4H02_04780</name>
</gene>
<dbReference type="STRING" id="1008305.A4H02_04780"/>
<keyword evidence="1" id="KW-1133">Transmembrane helix</keyword>
<keyword evidence="3" id="KW-0167">Capsid protein</keyword>
<protein>
    <submittedName>
        <fullName evidence="3">Spore coat protein CotH</fullName>
    </submittedName>
</protein>
<dbReference type="AlphaFoldDB" id="A0A1E3G320"/>
<feature type="transmembrane region" description="Helical" evidence="1">
    <location>
        <begin position="7"/>
        <end position="29"/>
    </location>
</feature>
<dbReference type="RefSeq" id="WP_069293029.1">
    <property type="nucleotide sequence ID" value="NZ_CP140110.1"/>
</dbReference>
<name>A0A1E3G320_9BACT</name>
<sequence>MFRALKVLPVIFTAMYLVTSIFLFGQIIVSHESGFYKNPITVSIKSTLNGTIYYTLDGSAPQPGAARTLEYSKPLIIDRHESSTLVFIPTSPIWQAPSQNFPKAWILRIIEVKDGKIVDSTFRTYFIGIEHTLPVISIITDERNLFDEERGIYVPGKLFDPSNPYWTGNYHQRGSEWEREAVMEYFEGGILKYRTNIGIRIHGEFTRSLPIKSLRLYARNESKEFTYPFFGRTGYKKLLLRNAGNDWEYAYMRDMVASEIFKGLGFDTQDGYPVVHYINGEYWGIVYLMEYYDVRYLQVKYGVSEKNVVIVNYDMTLHDGKEGDEKLYSELIEYVKNTNFSERAELEKLKSMIDLDNFINFHVAEIIAANLDWPGNNERMWRTLKAEKVPLGDGRWRWMMYDMDLAFWEPEHDTFKVATSGNPTLPWTMNEYATVLLRKLLENEDVRALFFERLVEIFEKIFASGLATEVVEKYEKLLEPEMSLHSIRWGLPTYEQWKEEVSWLKEFFSLRRNYLNEVISSYQLQR</sequence>
<dbReference type="EMBL" id="LWAF01000005">
    <property type="protein sequence ID" value="ODN30562.1"/>
    <property type="molecule type" value="Genomic_DNA"/>
</dbReference>
<evidence type="ECO:0000256" key="1">
    <source>
        <dbReference type="SAM" id="Phobius"/>
    </source>
</evidence>
<proteinExistence type="predicted"/>
<dbReference type="InterPro" id="IPR059177">
    <property type="entry name" value="GH29D-like_dom"/>
</dbReference>